<dbReference type="Pfam" id="PF25954">
    <property type="entry name" value="Beta-barrel_RND_2"/>
    <property type="match status" value="1"/>
</dbReference>
<evidence type="ECO:0000313" key="6">
    <source>
        <dbReference type="Proteomes" id="UP001158598"/>
    </source>
</evidence>
<dbReference type="GO" id="GO:0015562">
    <property type="term" value="F:efflux transmembrane transporter activity"/>
    <property type="evidence" value="ECO:0007669"/>
    <property type="project" value="TreeGrafter"/>
</dbReference>
<dbReference type="InterPro" id="IPR058627">
    <property type="entry name" value="MdtA-like_C"/>
</dbReference>
<dbReference type="GO" id="GO:1990281">
    <property type="term" value="C:efflux pump complex"/>
    <property type="evidence" value="ECO:0007669"/>
    <property type="project" value="TreeGrafter"/>
</dbReference>
<accession>A0AA35UX56</accession>
<evidence type="ECO:0000259" key="3">
    <source>
        <dbReference type="Pfam" id="PF25967"/>
    </source>
</evidence>
<dbReference type="Gene3D" id="2.40.30.170">
    <property type="match status" value="1"/>
</dbReference>
<dbReference type="Gene3D" id="2.40.420.20">
    <property type="match status" value="1"/>
</dbReference>
<sequence length="431" mass="46601">MCPHPSQCNKTSASRGTCTPPGPGYLKLSFHSIVFLLLVSAAGCSDHTGSHKNAAGMPNVAAVTPVVRTDLVSTLNIASEFEPYQQVDVHAKVAGYVKRIDVDIGDAVKEGQVLAVLEVPELEEDLARAHAAVLRARERIRLVSSNIRRAEAIARQAALTYQRMYSVNQTTPNLVAQQEVDLAQSQADATAAELSSREAAALVAEQELAEAQAEELKARTLADYATIRAPFAGIVTKRYADTGAMVPQGIQSSQQAMPVVRITQVDPLRLSFPVPESLVPLVHPDTPVTVHVPSLNRTFEGKIWRFTGKASDVTRTMETQLLVPNPRFELKPGMLASVEFVLARRDRSLAIPVEAVDEDGKESTVLVVGPDGKVEERKPKLGIRSPDRYEVISGLEENELVIVAGRSAFLPGQTVQTRTVSFDDPPAEGGH</sequence>
<proteinExistence type="inferred from homology"/>
<dbReference type="AlphaFoldDB" id="A0AA35UX56"/>
<name>A0AA35UX56_METCP</name>
<evidence type="ECO:0000256" key="1">
    <source>
        <dbReference type="ARBA" id="ARBA00009477"/>
    </source>
</evidence>
<evidence type="ECO:0000259" key="4">
    <source>
        <dbReference type="Pfam" id="PF25973"/>
    </source>
</evidence>
<dbReference type="InterPro" id="IPR058647">
    <property type="entry name" value="BSH_CzcB-like"/>
</dbReference>
<gene>
    <name evidence="5" type="ORF">MCNOR_2917</name>
</gene>
<dbReference type="Pfam" id="PF25967">
    <property type="entry name" value="RND-MFP_C"/>
    <property type="match status" value="1"/>
</dbReference>
<dbReference type="NCBIfam" id="TIGR01730">
    <property type="entry name" value="RND_mfp"/>
    <property type="match status" value="1"/>
</dbReference>
<evidence type="ECO:0000313" key="5">
    <source>
        <dbReference type="EMBL" id="CAI8873522.1"/>
    </source>
</evidence>
<feature type="domain" description="Multidrug resistance protein MdtA-like C-terminal permuted SH3" evidence="3">
    <location>
        <begin position="350"/>
        <end position="405"/>
    </location>
</feature>
<dbReference type="Pfam" id="PF25973">
    <property type="entry name" value="BSH_CzcB"/>
    <property type="match status" value="1"/>
</dbReference>
<organism evidence="5 6">
    <name type="scientific">Methylococcus capsulatus</name>
    <dbReference type="NCBI Taxonomy" id="414"/>
    <lineage>
        <taxon>Bacteria</taxon>
        <taxon>Pseudomonadati</taxon>
        <taxon>Pseudomonadota</taxon>
        <taxon>Gammaproteobacteria</taxon>
        <taxon>Methylococcales</taxon>
        <taxon>Methylococcaceae</taxon>
        <taxon>Methylococcus</taxon>
    </lineage>
</organism>
<dbReference type="Gene3D" id="2.40.50.100">
    <property type="match status" value="1"/>
</dbReference>
<protein>
    <submittedName>
        <fullName evidence="5">HlyD family secretion protein</fullName>
    </submittedName>
</protein>
<feature type="domain" description="CzcB-like barrel-sandwich hybrid" evidence="4">
    <location>
        <begin position="86"/>
        <end position="247"/>
    </location>
</feature>
<dbReference type="InterPro" id="IPR006143">
    <property type="entry name" value="RND_pump_MFP"/>
</dbReference>
<dbReference type="PANTHER" id="PTHR30469">
    <property type="entry name" value="MULTIDRUG RESISTANCE PROTEIN MDTA"/>
    <property type="match status" value="1"/>
</dbReference>
<dbReference type="Proteomes" id="UP001158598">
    <property type="component" value="Chromosome"/>
</dbReference>
<evidence type="ECO:0000259" key="2">
    <source>
        <dbReference type="Pfam" id="PF25954"/>
    </source>
</evidence>
<reference evidence="5" key="1">
    <citation type="submission" date="2023-03" db="EMBL/GenBank/DDBJ databases">
        <authorList>
            <person name="Pearce D."/>
        </authorList>
    </citation>
    <scope>NUCLEOTIDE SEQUENCE</scope>
    <source>
        <strain evidence="5">Mc</strain>
    </source>
</reference>
<dbReference type="SUPFAM" id="SSF111369">
    <property type="entry name" value="HlyD-like secretion proteins"/>
    <property type="match status" value="1"/>
</dbReference>
<feature type="domain" description="CusB-like beta-barrel" evidence="2">
    <location>
        <begin position="272"/>
        <end position="340"/>
    </location>
</feature>
<dbReference type="Gene3D" id="1.10.287.470">
    <property type="entry name" value="Helix hairpin bin"/>
    <property type="match status" value="1"/>
</dbReference>
<dbReference type="InterPro" id="IPR058792">
    <property type="entry name" value="Beta-barrel_RND_2"/>
</dbReference>
<comment type="similarity">
    <text evidence="1">Belongs to the membrane fusion protein (MFP) (TC 8.A.1) family.</text>
</comment>
<dbReference type="PANTHER" id="PTHR30469:SF37">
    <property type="entry name" value="RAGD PROTEIN"/>
    <property type="match status" value="1"/>
</dbReference>
<dbReference type="EMBL" id="OX458332">
    <property type="protein sequence ID" value="CAI8873522.1"/>
    <property type="molecule type" value="Genomic_DNA"/>
</dbReference>